<reference evidence="1 2" key="1">
    <citation type="submission" date="2021-03" db="EMBL/GenBank/DDBJ databases">
        <authorList>
            <person name="D'Agostino P."/>
            <person name="Huntemann M."/>
            <person name="Clum A."/>
            <person name="Spunde A."/>
            <person name="Palaniappan K."/>
            <person name="Ritter S."/>
            <person name="Mikhailova N."/>
            <person name="Chen I.-M."/>
            <person name="Stamatis D."/>
            <person name="Reddy T."/>
            <person name="O'Malley R."/>
            <person name="Daum C."/>
            <person name="Shapiro N."/>
            <person name="Ivanova N."/>
            <person name="Kyrpides N."/>
            <person name="Woyke T."/>
        </authorList>
    </citation>
    <scope>NUCLEOTIDE SEQUENCE [LARGE SCALE GENOMIC DNA]</scope>
    <source>
        <strain evidence="1 2">WS4403</strain>
    </source>
</reference>
<gene>
    <name evidence="1" type="ORF">J2125_003381</name>
</gene>
<evidence type="ECO:0000313" key="1">
    <source>
        <dbReference type="EMBL" id="MBP2170189.1"/>
    </source>
</evidence>
<reference evidence="2" key="2">
    <citation type="submission" date="2023-07" db="EMBL/GenBank/DDBJ databases">
        <title>Genome mining of underrepresented organisms for secondary metabolites.</title>
        <authorList>
            <person name="D'Agostino P.M."/>
        </authorList>
    </citation>
    <scope>NUCLEOTIDE SEQUENCE [LARGE SCALE GENOMIC DNA]</scope>
    <source>
        <strain evidence="2">WS4403</strain>
    </source>
</reference>
<dbReference type="RefSeq" id="WP_017799387.1">
    <property type="nucleotide sequence ID" value="NZ_JAGGMQ010000001.1"/>
</dbReference>
<dbReference type="Proteomes" id="UP001195624">
    <property type="component" value="Unassembled WGS sequence"/>
</dbReference>
<evidence type="ECO:0000313" key="2">
    <source>
        <dbReference type="Proteomes" id="UP001195624"/>
    </source>
</evidence>
<dbReference type="InterPro" id="IPR046066">
    <property type="entry name" value="DUF6024"/>
</dbReference>
<protein>
    <submittedName>
        <fullName evidence="1">Uncharacterized protein</fullName>
    </submittedName>
</protein>
<dbReference type="EMBL" id="JAGGMQ010000001">
    <property type="protein sequence ID" value="MBP2170189.1"/>
    <property type="molecule type" value="Genomic_DNA"/>
</dbReference>
<keyword evidence="2" id="KW-1185">Reference proteome</keyword>
<dbReference type="Pfam" id="PF19488">
    <property type="entry name" value="DUF6024"/>
    <property type="match status" value="1"/>
</dbReference>
<accession>A0ABS4PC26</accession>
<organism evidence="1 2">
    <name type="scientific">Winslowiella toletana</name>
    <dbReference type="NCBI Taxonomy" id="92490"/>
    <lineage>
        <taxon>Bacteria</taxon>
        <taxon>Pseudomonadati</taxon>
        <taxon>Pseudomonadota</taxon>
        <taxon>Gammaproteobacteria</taxon>
        <taxon>Enterobacterales</taxon>
        <taxon>Erwiniaceae</taxon>
        <taxon>Winslowiella</taxon>
    </lineage>
</organism>
<name>A0ABS4PC26_9GAMM</name>
<comment type="caution">
    <text evidence="1">The sequence shown here is derived from an EMBL/GenBank/DDBJ whole genome shotgun (WGS) entry which is preliminary data.</text>
</comment>
<sequence length="204" mass="22793">MEPSQQQINALRNELRQTLSRLYKLENHDIFFVKSLRIARVILSHQFYKQEVARCHARQALNQPVSELLQRPAMQIGEPGHIALITHVDPCSGEVNDLRGCEGKGVVDGSHSFATRRHEELVRNSAIFVTPLHLHAGLSPALTMIALRTAEFSTLLRSELRLFEAATSVANPLEKSLAIINNGYWQPFKMAPVAGTHIAATLCR</sequence>
<proteinExistence type="predicted"/>